<evidence type="ECO:0000313" key="2">
    <source>
        <dbReference type="EMBL" id="KAA1095527.1"/>
    </source>
</evidence>
<feature type="region of interest" description="Disordered" evidence="1">
    <location>
        <begin position="74"/>
        <end position="168"/>
    </location>
</feature>
<proteinExistence type="predicted"/>
<organism evidence="2 3">
    <name type="scientific">Puccinia graminis f. sp. tritici</name>
    <dbReference type="NCBI Taxonomy" id="56615"/>
    <lineage>
        <taxon>Eukaryota</taxon>
        <taxon>Fungi</taxon>
        <taxon>Dikarya</taxon>
        <taxon>Basidiomycota</taxon>
        <taxon>Pucciniomycotina</taxon>
        <taxon>Pucciniomycetes</taxon>
        <taxon>Pucciniales</taxon>
        <taxon>Pucciniaceae</taxon>
        <taxon>Puccinia</taxon>
    </lineage>
</organism>
<feature type="compositionally biased region" description="Low complexity" evidence="1">
    <location>
        <begin position="141"/>
        <end position="158"/>
    </location>
</feature>
<keyword evidence="3" id="KW-1185">Reference proteome</keyword>
<feature type="compositionally biased region" description="Low complexity" evidence="1">
    <location>
        <begin position="76"/>
        <end position="94"/>
    </location>
</feature>
<accession>A0A5B0P1Q8</accession>
<sequence length="168" mass="18165">MHVPPSSHDHPLLKPTSTQLTQPRLKNSSSPKNRMHSPHQLPNLGPVHSTPGARQQEIFPIATAVMRSSRNIPDISNFASNTFGGFFGNSNNASPHSLGRPRKNSRQVTYPQDSQPFPSGDSRALMNGQPNAPLPHPTQLPNSAGGSSKSPSPSTNNNHIIKVPKLRL</sequence>
<dbReference type="Proteomes" id="UP000324748">
    <property type="component" value="Unassembled WGS sequence"/>
</dbReference>
<evidence type="ECO:0000256" key="1">
    <source>
        <dbReference type="SAM" id="MobiDB-lite"/>
    </source>
</evidence>
<feature type="region of interest" description="Disordered" evidence="1">
    <location>
        <begin position="1"/>
        <end position="51"/>
    </location>
</feature>
<comment type="caution">
    <text evidence="2">The sequence shown here is derived from an EMBL/GenBank/DDBJ whole genome shotgun (WGS) entry which is preliminary data.</text>
</comment>
<evidence type="ECO:0000313" key="3">
    <source>
        <dbReference type="Proteomes" id="UP000324748"/>
    </source>
</evidence>
<dbReference type="EMBL" id="VSWC01000077">
    <property type="protein sequence ID" value="KAA1095527.1"/>
    <property type="molecule type" value="Genomic_DNA"/>
</dbReference>
<feature type="compositionally biased region" description="Polar residues" evidence="1">
    <location>
        <begin position="106"/>
        <end position="117"/>
    </location>
</feature>
<feature type="compositionally biased region" description="Polar residues" evidence="1">
    <location>
        <begin position="15"/>
        <end position="32"/>
    </location>
</feature>
<name>A0A5B0P1Q8_PUCGR</name>
<protein>
    <submittedName>
        <fullName evidence="2">Uncharacterized protein</fullName>
    </submittedName>
</protein>
<dbReference type="AlphaFoldDB" id="A0A5B0P1Q8"/>
<gene>
    <name evidence="2" type="ORF">PGT21_000441</name>
</gene>
<reference evidence="2 3" key="1">
    <citation type="submission" date="2019-05" db="EMBL/GenBank/DDBJ databases">
        <title>Emergence of the Ug99 lineage of the wheat stem rust pathogen through somatic hybridization.</title>
        <authorList>
            <person name="Li F."/>
            <person name="Upadhyaya N.M."/>
            <person name="Sperschneider J."/>
            <person name="Matny O."/>
            <person name="Nguyen-Phuc H."/>
            <person name="Mago R."/>
            <person name="Raley C."/>
            <person name="Miller M.E."/>
            <person name="Silverstein K.A.T."/>
            <person name="Henningsen E."/>
            <person name="Hirsch C.D."/>
            <person name="Visser B."/>
            <person name="Pretorius Z.A."/>
            <person name="Steffenson B.J."/>
            <person name="Schwessinger B."/>
            <person name="Dodds P.N."/>
            <person name="Figueroa M."/>
        </authorList>
    </citation>
    <scope>NUCLEOTIDE SEQUENCE [LARGE SCALE GENOMIC DNA]</scope>
    <source>
        <strain evidence="2">21-0</strain>
    </source>
</reference>